<dbReference type="InterPro" id="IPR025944">
    <property type="entry name" value="Sigma_54_int_dom_CS"/>
</dbReference>
<dbReference type="SUPFAM" id="SSF52540">
    <property type="entry name" value="P-loop containing nucleoside triphosphate hydrolases"/>
    <property type="match status" value="1"/>
</dbReference>
<dbReference type="HOGENOM" id="CLU_000445_8_1_9"/>
<dbReference type="SUPFAM" id="SSF54631">
    <property type="entry name" value="CBS-domain pair"/>
    <property type="match status" value="1"/>
</dbReference>
<dbReference type="Pfam" id="PF13426">
    <property type="entry name" value="PAS_9"/>
    <property type="match status" value="1"/>
</dbReference>
<dbReference type="InterPro" id="IPR025943">
    <property type="entry name" value="Sigma_54_int_dom_ATP-bd_2"/>
</dbReference>
<dbReference type="InterPro" id="IPR025662">
    <property type="entry name" value="Sigma_54_int_dom_ATP-bd_1"/>
</dbReference>
<dbReference type="GO" id="GO:0003677">
    <property type="term" value="F:DNA binding"/>
    <property type="evidence" value="ECO:0007669"/>
    <property type="project" value="UniProtKB-KW"/>
</dbReference>
<evidence type="ECO:0000313" key="13">
    <source>
        <dbReference type="EMBL" id="ABI69347.1"/>
    </source>
</evidence>
<dbReference type="PROSITE" id="PS51371">
    <property type="entry name" value="CBS"/>
    <property type="match status" value="1"/>
</dbReference>
<evidence type="ECO:0000256" key="5">
    <source>
        <dbReference type="ARBA" id="ARBA00023125"/>
    </source>
</evidence>
<dbReference type="Pfam" id="PF18024">
    <property type="entry name" value="HTH_50"/>
    <property type="match status" value="1"/>
</dbReference>
<keyword evidence="5 13" id="KW-0238">DNA-binding</keyword>
<evidence type="ECO:0000256" key="8">
    <source>
        <dbReference type="PROSITE-ProRule" id="PRU00703"/>
    </source>
</evidence>
<keyword evidence="8" id="KW-0129">CBS domain</keyword>
<dbReference type="GO" id="GO:0005524">
    <property type="term" value="F:ATP binding"/>
    <property type="evidence" value="ECO:0007669"/>
    <property type="project" value="UniProtKB-KW"/>
</dbReference>
<dbReference type="OrthoDB" id="9803970at2"/>
<dbReference type="PROSITE" id="PS50045">
    <property type="entry name" value="SIGMA54_INTERACT_4"/>
    <property type="match status" value="1"/>
</dbReference>
<evidence type="ECO:0000313" key="14">
    <source>
        <dbReference type="Proteomes" id="UP000001968"/>
    </source>
</evidence>
<dbReference type="RefSeq" id="WP_011641439.1">
    <property type="nucleotide sequence ID" value="NC_008346.1"/>
</dbReference>
<name>Q0AVA7_SYNWW</name>
<dbReference type="Pfam" id="PF00571">
    <property type="entry name" value="CBS"/>
    <property type="match status" value="2"/>
</dbReference>
<dbReference type="PANTHER" id="PTHR32071">
    <property type="entry name" value="TRANSCRIPTIONAL REGULATORY PROTEIN"/>
    <property type="match status" value="1"/>
</dbReference>
<dbReference type="AlphaFoldDB" id="Q0AVA7"/>
<evidence type="ECO:0000259" key="9">
    <source>
        <dbReference type="PROSITE" id="PS50045"/>
    </source>
</evidence>
<dbReference type="PROSITE" id="PS50112">
    <property type="entry name" value="PAS"/>
    <property type="match status" value="2"/>
</dbReference>
<dbReference type="Pfam" id="PF25601">
    <property type="entry name" value="AAA_lid_14"/>
    <property type="match status" value="1"/>
</dbReference>
<dbReference type="Pfam" id="PF13188">
    <property type="entry name" value="PAS_8"/>
    <property type="match status" value="1"/>
</dbReference>
<dbReference type="InterPro" id="IPR000644">
    <property type="entry name" value="CBS_dom"/>
</dbReference>
<feature type="domain" description="PAC" evidence="11">
    <location>
        <begin position="310"/>
        <end position="360"/>
    </location>
</feature>
<evidence type="ECO:0000256" key="7">
    <source>
        <dbReference type="ARBA" id="ARBA00029500"/>
    </source>
</evidence>
<dbReference type="CDD" id="cd00130">
    <property type="entry name" value="PAS"/>
    <property type="match status" value="1"/>
</dbReference>
<evidence type="ECO:0000256" key="2">
    <source>
        <dbReference type="ARBA" id="ARBA00022797"/>
    </source>
</evidence>
<dbReference type="Gene3D" id="1.10.8.60">
    <property type="match status" value="1"/>
</dbReference>
<dbReference type="InterPro" id="IPR000014">
    <property type="entry name" value="PAS"/>
</dbReference>
<evidence type="ECO:0000259" key="11">
    <source>
        <dbReference type="PROSITE" id="PS50113"/>
    </source>
</evidence>
<dbReference type="Gene3D" id="1.10.10.60">
    <property type="entry name" value="Homeodomain-like"/>
    <property type="match status" value="1"/>
</dbReference>
<dbReference type="Pfam" id="PF00158">
    <property type="entry name" value="Sigma54_activat"/>
    <property type="match status" value="1"/>
</dbReference>
<dbReference type="PROSITE" id="PS00675">
    <property type="entry name" value="SIGMA54_INTERACT_1"/>
    <property type="match status" value="1"/>
</dbReference>
<dbReference type="InterPro" id="IPR046342">
    <property type="entry name" value="CBS_dom_sf"/>
</dbReference>
<dbReference type="CDD" id="cd00009">
    <property type="entry name" value="AAA"/>
    <property type="match status" value="1"/>
</dbReference>
<dbReference type="PANTHER" id="PTHR32071:SF57">
    <property type="entry name" value="C4-DICARBOXYLATE TRANSPORT TRANSCRIPTIONAL REGULATORY PROTEIN DCTD"/>
    <property type="match status" value="1"/>
</dbReference>
<dbReference type="InterPro" id="IPR058031">
    <property type="entry name" value="AAA_lid_NorR"/>
</dbReference>
<keyword evidence="2" id="KW-0058">Aromatic hydrocarbons catabolism</keyword>
<dbReference type="Gene3D" id="3.10.580.10">
    <property type="entry name" value="CBS-domain"/>
    <property type="match status" value="1"/>
</dbReference>
<dbReference type="KEGG" id="swo:Swol_2053"/>
<dbReference type="Gene3D" id="3.40.50.300">
    <property type="entry name" value="P-loop containing nucleotide triphosphate hydrolases"/>
    <property type="match status" value="1"/>
</dbReference>
<dbReference type="SMART" id="SM00091">
    <property type="entry name" value="PAS"/>
    <property type="match status" value="2"/>
</dbReference>
<evidence type="ECO:0000259" key="10">
    <source>
        <dbReference type="PROSITE" id="PS50112"/>
    </source>
</evidence>
<organism evidence="13 14">
    <name type="scientific">Syntrophomonas wolfei subsp. wolfei (strain DSM 2245B / Goettingen)</name>
    <dbReference type="NCBI Taxonomy" id="335541"/>
    <lineage>
        <taxon>Bacteria</taxon>
        <taxon>Bacillati</taxon>
        <taxon>Bacillota</taxon>
        <taxon>Clostridia</taxon>
        <taxon>Eubacteriales</taxon>
        <taxon>Syntrophomonadaceae</taxon>
        <taxon>Syntrophomonas</taxon>
    </lineage>
</organism>
<feature type="domain" description="PAS" evidence="10">
    <location>
        <begin position="241"/>
        <end position="292"/>
    </location>
</feature>
<dbReference type="GO" id="GO:0006355">
    <property type="term" value="P:regulation of DNA-templated transcription"/>
    <property type="evidence" value="ECO:0007669"/>
    <property type="project" value="InterPro"/>
</dbReference>
<dbReference type="FunFam" id="3.40.50.300:FF:000006">
    <property type="entry name" value="DNA-binding transcriptional regulator NtrC"/>
    <property type="match status" value="1"/>
</dbReference>
<dbReference type="SMART" id="SM00382">
    <property type="entry name" value="AAA"/>
    <property type="match status" value="1"/>
</dbReference>
<dbReference type="InterPro" id="IPR003593">
    <property type="entry name" value="AAA+_ATPase"/>
</dbReference>
<keyword evidence="6" id="KW-0804">Transcription</keyword>
<dbReference type="Gene3D" id="3.30.450.20">
    <property type="entry name" value="PAS domain"/>
    <property type="match status" value="2"/>
</dbReference>
<proteinExistence type="predicted"/>
<dbReference type="eggNOG" id="COG3829">
    <property type="taxonomic scope" value="Bacteria"/>
</dbReference>
<gene>
    <name evidence="13" type="ordered locus">Swol_2053</name>
</gene>
<keyword evidence="14" id="KW-1185">Reference proteome</keyword>
<dbReference type="NCBIfam" id="TIGR00229">
    <property type="entry name" value="sensory_box"/>
    <property type="match status" value="1"/>
</dbReference>
<keyword evidence="1" id="KW-0547">Nucleotide-binding</keyword>
<dbReference type="InterPro" id="IPR030828">
    <property type="entry name" value="HTH_TyrR"/>
</dbReference>
<feature type="domain" description="Sigma-54 factor interaction" evidence="9">
    <location>
        <begin position="383"/>
        <end position="612"/>
    </location>
</feature>
<dbReference type="InterPro" id="IPR027417">
    <property type="entry name" value="P-loop_NTPase"/>
</dbReference>
<dbReference type="PROSITE" id="PS00688">
    <property type="entry name" value="SIGMA54_INTERACT_3"/>
    <property type="match status" value="1"/>
</dbReference>
<dbReference type="SUPFAM" id="SSF55785">
    <property type="entry name" value="PYP-like sensor domain (PAS domain)"/>
    <property type="match status" value="2"/>
</dbReference>
<feature type="domain" description="CBS" evidence="12">
    <location>
        <begin position="7"/>
        <end position="63"/>
    </location>
</feature>
<dbReference type="InterPro" id="IPR000700">
    <property type="entry name" value="PAS-assoc_C"/>
</dbReference>
<evidence type="ECO:0000259" key="12">
    <source>
        <dbReference type="PROSITE" id="PS51371"/>
    </source>
</evidence>
<dbReference type="PROSITE" id="PS50113">
    <property type="entry name" value="PAC"/>
    <property type="match status" value="1"/>
</dbReference>
<dbReference type="SUPFAM" id="SSF46689">
    <property type="entry name" value="Homeodomain-like"/>
    <property type="match status" value="1"/>
</dbReference>
<dbReference type="STRING" id="335541.Swol_2053"/>
<protein>
    <recommendedName>
        <fullName evidence="7">HTH-type transcriptional regulatory protein TyrR</fullName>
    </recommendedName>
</protein>
<evidence type="ECO:0000256" key="4">
    <source>
        <dbReference type="ARBA" id="ARBA00023015"/>
    </source>
</evidence>
<dbReference type="PROSITE" id="PS00676">
    <property type="entry name" value="SIGMA54_INTERACT_2"/>
    <property type="match status" value="1"/>
</dbReference>
<dbReference type="InterPro" id="IPR035965">
    <property type="entry name" value="PAS-like_dom_sf"/>
</dbReference>
<dbReference type="InterPro" id="IPR002078">
    <property type="entry name" value="Sigma_54_int"/>
</dbReference>
<evidence type="ECO:0000256" key="3">
    <source>
        <dbReference type="ARBA" id="ARBA00022840"/>
    </source>
</evidence>
<sequence length="696" mass="78494">MKVYEVMNPRLLPLRPRQTIGEVSRLFIDFSLDASPVLNEDQELVGLITKNRLLQVLSQESPEIEVQDIMLTNPITIAFDDDVPDIRKQKFTCRPVMRNGQLVGMLYFSDILVALALEIEKGKEEIEAAIDAVYNPVIEIDNDFRIKIFNRQASRLLGIDIEEARGANVHDLLGGTEVLDSLIHGNHKPLPVNKLVIGDRSFLPYRNDVVQDGNVIGSVLVLREISEFEELVRQSQYTQKLNRELDAIFESSFDGLYVTDGQAITLRLNKGFERITGVTAAECVGRHMADLVKEGKFSRSGTLLALEKKERVTISLVAATGNEVLVTSNPIFDEEGNIILVVTNVRDITELNELQRKLEQVEGLTQLYRSQLEQIKLQTSRQLVFNSTKMKELLDLVLRVTGVDSTILIQGESGVGKELIAEIIHSSSNRKDGPLIKVNCGAIPENLLESELFGYEAGAFTGASKSGKIGLFELAQGGILFLDEIGELPLNLQVKLLRFLQDKEILRVGGEQPIIVDVRILAGTNRNLVEMIANHQFRLDLYYRLNVIPIFVPPLRERPEDVPVLANYFLNVFNNKYQMNKRLHKSVIDVLMEYHWPGNVRELENLMERMVVTSINNIISMQDLPASFKVPRLKLDSEQDLLPLRQAVENTERELLEAAFARFRSSYQVATALQVNQSTVIRKAAKYGIKRQDGRS</sequence>
<dbReference type="eggNOG" id="COG3290">
    <property type="taxonomic scope" value="Bacteria"/>
</dbReference>
<dbReference type="eggNOG" id="COG0517">
    <property type="taxonomic scope" value="Bacteria"/>
</dbReference>
<dbReference type="SMART" id="SM00116">
    <property type="entry name" value="CBS"/>
    <property type="match status" value="2"/>
</dbReference>
<dbReference type="Proteomes" id="UP000001968">
    <property type="component" value="Chromosome"/>
</dbReference>
<evidence type="ECO:0000256" key="1">
    <source>
        <dbReference type="ARBA" id="ARBA00022741"/>
    </source>
</evidence>
<dbReference type="EMBL" id="CP000448">
    <property type="protein sequence ID" value="ABI69347.1"/>
    <property type="molecule type" value="Genomic_DNA"/>
</dbReference>
<evidence type="ECO:0000256" key="6">
    <source>
        <dbReference type="ARBA" id="ARBA00023163"/>
    </source>
</evidence>
<accession>Q0AVA7</accession>
<keyword evidence="4" id="KW-0805">Transcription regulation</keyword>
<feature type="domain" description="PAS" evidence="10">
    <location>
        <begin position="122"/>
        <end position="173"/>
    </location>
</feature>
<keyword evidence="3" id="KW-0067">ATP-binding</keyword>
<dbReference type="InterPro" id="IPR009057">
    <property type="entry name" value="Homeodomain-like_sf"/>
</dbReference>
<reference evidence="14" key="1">
    <citation type="journal article" date="2010" name="Environ. Microbiol.">
        <title>The genome of Syntrophomonas wolfei: new insights into syntrophic metabolism and biohydrogen production.</title>
        <authorList>
            <person name="Sieber J.R."/>
            <person name="Sims D.R."/>
            <person name="Han C."/>
            <person name="Kim E."/>
            <person name="Lykidis A."/>
            <person name="Lapidus A.L."/>
            <person name="McDonnald E."/>
            <person name="Rohlin L."/>
            <person name="Culley D.E."/>
            <person name="Gunsalus R."/>
            <person name="McInerney M.J."/>
        </authorList>
    </citation>
    <scope>NUCLEOTIDE SEQUENCE [LARGE SCALE GENOMIC DNA]</scope>
    <source>
        <strain evidence="14">DSM 2245B / Goettingen</strain>
    </source>
</reference>